<organism evidence="2">
    <name type="scientific">Pectinophora gossypiella</name>
    <name type="common">Cotton pink bollworm</name>
    <name type="synonym">Depressaria gossypiella</name>
    <dbReference type="NCBI Taxonomy" id="13191"/>
    <lineage>
        <taxon>Eukaryota</taxon>
        <taxon>Metazoa</taxon>
        <taxon>Ecdysozoa</taxon>
        <taxon>Arthropoda</taxon>
        <taxon>Hexapoda</taxon>
        <taxon>Insecta</taxon>
        <taxon>Pterygota</taxon>
        <taxon>Neoptera</taxon>
        <taxon>Endopterygota</taxon>
        <taxon>Lepidoptera</taxon>
        <taxon>Glossata</taxon>
        <taxon>Ditrysia</taxon>
        <taxon>Gelechioidea</taxon>
        <taxon>Gelechiidae</taxon>
        <taxon>Apatetrinae</taxon>
        <taxon>Pectinophora</taxon>
    </lineage>
</organism>
<reference evidence="2" key="1">
    <citation type="submission" date="2015-09" db="EMBL/GenBank/DDBJ databases">
        <title>De novo assembly of Pectinophora gossypiella (Pink Bollworm) gut transcriptome.</title>
        <authorList>
            <person name="Tassone E.E."/>
        </authorList>
    </citation>
    <scope>NUCLEOTIDE SEQUENCE</scope>
</reference>
<evidence type="ECO:0000313" key="2">
    <source>
        <dbReference type="EMBL" id="JAT89594.1"/>
    </source>
</evidence>
<sequence length="99" mass="11104">MISMQTFDVKFEYKVNNVNGAGGTRCRGGRAARPQYKACAPRHTALAVALAPTAESTAMFTIYHVIRYIDNVNAPTMRRSTAVFIFRSIIRKLPYYNAL</sequence>
<name>A0A1E1WRJ1_PECGO</name>
<dbReference type="EMBL" id="GDQN01001460">
    <property type="protein sequence ID" value="JAT89594.1"/>
    <property type="molecule type" value="Transcribed_RNA"/>
</dbReference>
<gene>
    <name evidence="1" type="ORF">g.2155</name>
    <name evidence="2" type="ORF">g.2156</name>
</gene>
<dbReference type="AlphaFoldDB" id="A0A1E1WRJ1"/>
<proteinExistence type="predicted"/>
<evidence type="ECO:0000313" key="1">
    <source>
        <dbReference type="EMBL" id="JAT86146.1"/>
    </source>
</evidence>
<protein>
    <submittedName>
        <fullName evidence="2">Uncharacterized protein</fullName>
    </submittedName>
</protein>
<dbReference type="EMBL" id="GDQN01004908">
    <property type="protein sequence ID" value="JAT86146.1"/>
    <property type="molecule type" value="Transcribed_RNA"/>
</dbReference>
<accession>A0A1E1WRJ1</accession>